<gene>
    <name evidence="3" type="ORF">ENN51_08400</name>
</gene>
<accession>A0A7V0T6W9</accession>
<dbReference type="GO" id="GO:0006265">
    <property type="term" value="P:DNA topological change"/>
    <property type="evidence" value="ECO:0007669"/>
    <property type="project" value="InterPro"/>
</dbReference>
<sequence>MDLRFQPVGQGGPLPTRPLIVAGIAQMSSRGKPRLRGDRRLTCPPVRAMLDVYAHNRLVFRHRTAPPGPVGSGAGMNANRRAFEVAAIICAATDDFCRRFLKPRSPTRGRMVRAVRLCRQGMAEAAEMSRASGEESAEGRPEPEVQQVKAVRSGLGVLLIAYEEYLRERGIVQWGKDDPKTLEVRAVGKSRRPETAGPPEAELYRRWLEHDDVAVVANCAICLIHQANYLLTRQVQGYRYRFGSDGGPDEGTEQPTGPDCPVCGRPMLLRTARRGILSGSRFWGCSGFPACRKTIPYRGPQPG</sequence>
<dbReference type="Gene3D" id="3.30.65.10">
    <property type="entry name" value="Bacterial Topoisomerase I, domain 1"/>
    <property type="match status" value="1"/>
</dbReference>
<reference evidence="3" key="1">
    <citation type="journal article" date="2020" name="mSystems">
        <title>Genome- and Community-Level Interaction Insights into Carbon Utilization and Element Cycling Functions of Hydrothermarchaeota in Hydrothermal Sediment.</title>
        <authorList>
            <person name="Zhou Z."/>
            <person name="Liu Y."/>
            <person name="Xu W."/>
            <person name="Pan J."/>
            <person name="Luo Z.H."/>
            <person name="Li M."/>
        </authorList>
    </citation>
    <scope>NUCLEOTIDE SEQUENCE [LARGE SCALE GENOMIC DNA]</scope>
    <source>
        <strain evidence="3">SpSt-1182</strain>
    </source>
</reference>
<evidence type="ECO:0000313" key="3">
    <source>
        <dbReference type="EMBL" id="HDR00285.1"/>
    </source>
</evidence>
<dbReference type="EMBL" id="DSBX01000324">
    <property type="protein sequence ID" value="HDR00285.1"/>
    <property type="molecule type" value="Genomic_DNA"/>
</dbReference>
<protein>
    <recommendedName>
        <fullName evidence="2">DNA topoisomerase type IA zn finger domain-containing protein</fullName>
    </recommendedName>
</protein>
<proteinExistence type="predicted"/>
<dbReference type="Pfam" id="PF01396">
    <property type="entry name" value="Zn_ribbon_Top1"/>
    <property type="match status" value="1"/>
</dbReference>
<dbReference type="InterPro" id="IPR013498">
    <property type="entry name" value="Topo_IA_Znf"/>
</dbReference>
<dbReference type="GO" id="GO:0003916">
    <property type="term" value="F:DNA topoisomerase activity"/>
    <property type="evidence" value="ECO:0007669"/>
    <property type="project" value="InterPro"/>
</dbReference>
<dbReference type="AlphaFoldDB" id="A0A7V0T6W9"/>
<comment type="caution">
    <text evidence="3">The sequence shown here is derived from an EMBL/GenBank/DDBJ whole genome shotgun (WGS) entry which is preliminary data.</text>
</comment>
<evidence type="ECO:0000259" key="2">
    <source>
        <dbReference type="Pfam" id="PF01396"/>
    </source>
</evidence>
<organism evidence="3">
    <name type="scientific">candidate division WOR-3 bacterium</name>
    <dbReference type="NCBI Taxonomy" id="2052148"/>
    <lineage>
        <taxon>Bacteria</taxon>
        <taxon>Bacteria division WOR-3</taxon>
    </lineage>
</organism>
<dbReference type="GO" id="GO:0005694">
    <property type="term" value="C:chromosome"/>
    <property type="evidence" value="ECO:0007669"/>
    <property type="project" value="InterPro"/>
</dbReference>
<dbReference type="GO" id="GO:0003677">
    <property type="term" value="F:DNA binding"/>
    <property type="evidence" value="ECO:0007669"/>
    <property type="project" value="InterPro"/>
</dbReference>
<feature type="region of interest" description="Disordered" evidence="1">
    <location>
        <begin position="126"/>
        <end position="146"/>
    </location>
</feature>
<dbReference type="Proteomes" id="UP000885672">
    <property type="component" value="Unassembled WGS sequence"/>
</dbReference>
<feature type="domain" description="DNA topoisomerase type IA zn finger" evidence="2">
    <location>
        <begin position="259"/>
        <end position="296"/>
    </location>
</feature>
<dbReference type="SUPFAM" id="SSF57783">
    <property type="entry name" value="Zinc beta-ribbon"/>
    <property type="match status" value="1"/>
</dbReference>
<name>A0A7V0T6W9_UNCW3</name>
<evidence type="ECO:0000256" key="1">
    <source>
        <dbReference type="SAM" id="MobiDB-lite"/>
    </source>
</evidence>